<dbReference type="Gene3D" id="2.160.20.10">
    <property type="entry name" value="Single-stranded right-handed beta-helix, Pectin lyase-like"/>
    <property type="match status" value="1"/>
</dbReference>
<sequence length="103" mass="10874">MGIKSRMLNSRWLGGAAITQPVIVAGEAFHVDNTNGSNSNSGKDWAHPLSTLNYAISLCADNAGDVIYLAPWHAETIEDDGTASGTTTDEVIIDKCGKGRIQA</sequence>
<organism evidence="1">
    <name type="scientific">marine sediment metagenome</name>
    <dbReference type="NCBI Taxonomy" id="412755"/>
    <lineage>
        <taxon>unclassified sequences</taxon>
        <taxon>metagenomes</taxon>
        <taxon>ecological metagenomes</taxon>
    </lineage>
</organism>
<evidence type="ECO:0000313" key="1">
    <source>
        <dbReference type="EMBL" id="GAF75373.1"/>
    </source>
</evidence>
<protein>
    <submittedName>
        <fullName evidence="1">Uncharacterized protein</fullName>
    </submittedName>
</protein>
<dbReference type="EMBL" id="BARS01006902">
    <property type="protein sequence ID" value="GAF75373.1"/>
    <property type="molecule type" value="Genomic_DNA"/>
</dbReference>
<proteinExistence type="predicted"/>
<reference evidence="1" key="1">
    <citation type="journal article" date="2014" name="Front. Microbiol.">
        <title>High frequency of phylogenetically diverse reductive dehalogenase-homologous genes in deep subseafloor sedimentary metagenomes.</title>
        <authorList>
            <person name="Kawai M."/>
            <person name="Futagami T."/>
            <person name="Toyoda A."/>
            <person name="Takaki Y."/>
            <person name="Nishi S."/>
            <person name="Hori S."/>
            <person name="Arai W."/>
            <person name="Tsubouchi T."/>
            <person name="Morono Y."/>
            <person name="Uchiyama I."/>
            <person name="Ito T."/>
            <person name="Fujiyama A."/>
            <person name="Inagaki F."/>
            <person name="Takami H."/>
        </authorList>
    </citation>
    <scope>NUCLEOTIDE SEQUENCE</scope>
    <source>
        <strain evidence="1">Expedition CK06-06</strain>
    </source>
</reference>
<dbReference type="SUPFAM" id="SSF51126">
    <property type="entry name" value="Pectin lyase-like"/>
    <property type="match status" value="1"/>
</dbReference>
<name>X0S2R0_9ZZZZ</name>
<dbReference type="AlphaFoldDB" id="X0S2R0"/>
<accession>X0S2R0</accession>
<feature type="non-terminal residue" evidence="1">
    <location>
        <position position="103"/>
    </location>
</feature>
<comment type="caution">
    <text evidence="1">The sequence shown here is derived from an EMBL/GenBank/DDBJ whole genome shotgun (WGS) entry which is preliminary data.</text>
</comment>
<dbReference type="InterPro" id="IPR011050">
    <property type="entry name" value="Pectin_lyase_fold/virulence"/>
</dbReference>
<gene>
    <name evidence="1" type="ORF">S01H1_13378</name>
</gene>
<dbReference type="InterPro" id="IPR012334">
    <property type="entry name" value="Pectin_lyas_fold"/>
</dbReference>